<dbReference type="Gene3D" id="2.40.420.20">
    <property type="match status" value="1"/>
</dbReference>
<feature type="domain" description="CzcB-like barrel-sandwich hybrid" evidence="4">
    <location>
        <begin position="58"/>
        <end position="194"/>
    </location>
</feature>
<protein>
    <submittedName>
        <fullName evidence="5">RND family efflux transporter, MFP subunit</fullName>
    </submittedName>
</protein>
<keyword evidence="2" id="KW-0175">Coiled coil</keyword>
<feature type="coiled-coil region" evidence="2">
    <location>
        <begin position="95"/>
        <end position="122"/>
    </location>
</feature>
<dbReference type="NCBIfam" id="TIGR01730">
    <property type="entry name" value="RND_mfp"/>
    <property type="match status" value="1"/>
</dbReference>
<dbReference type="Gene3D" id="1.10.287.470">
    <property type="entry name" value="Helix hairpin bin"/>
    <property type="match status" value="1"/>
</dbReference>
<dbReference type="STRING" id="1058.SAMN05421783_12268"/>
<dbReference type="GO" id="GO:0015562">
    <property type="term" value="F:efflux transmembrane transporter activity"/>
    <property type="evidence" value="ECO:0007669"/>
    <property type="project" value="TreeGrafter"/>
</dbReference>
<dbReference type="Gene3D" id="2.40.30.170">
    <property type="match status" value="1"/>
</dbReference>
<dbReference type="PANTHER" id="PTHR30469:SF15">
    <property type="entry name" value="HLYD FAMILY OF SECRETION PROTEINS"/>
    <property type="match status" value="1"/>
</dbReference>
<accession>A0A1H3B2S0</accession>
<sequence length="359" mass="38973">MHRHPWRHRLQVCLICALTTPAWGQEPPGVQLANVETAEIVEEVRLTGTVNALRSSRLSTAVAGLVNKVAVETGGKVSQGDLLIGLDDEQAAFELAGARAETDEARARLEEARRRLDEARSLGRGNIAATEVSTRETDVAAAEASLARLQAAEAHRQVVLRRHRVEAPFDGVVSERSSELGEWVTPGDALLMLVDTDHLRLDFQVPQEAYRRIGEGSELLIDGAGPDGDTMTAEIDALVPVGETQSRTFLLRAIAPDGFAALPGMAVDAVLRVSTGEKGLTVSRDAINRYPDGRVTLWIAEPTDGELYEVREKRVTTGIGFRDRVVITEGLAGHEQVVVRGNESLDDGMKVRISERTAR</sequence>
<dbReference type="Gene3D" id="2.40.50.100">
    <property type="match status" value="1"/>
</dbReference>
<evidence type="ECO:0000259" key="4">
    <source>
        <dbReference type="Pfam" id="PF25973"/>
    </source>
</evidence>
<proteinExistence type="inferred from homology"/>
<keyword evidence="6" id="KW-1185">Reference proteome</keyword>
<name>A0A1H3B2S0_THIRO</name>
<dbReference type="InterPro" id="IPR006143">
    <property type="entry name" value="RND_pump_MFP"/>
</dbReference>
<evidence type="ECO:0000256" key="1">
    <source>
        <dbReference type="ARBA" id="ARBA00009477"/>
    </source>
</evidence>
<evidence type="ECO:0000259" key="3">
    <source>
        <dbReference type="Pfam" id="PF25967"/>
    </source>
</evidence>
<dbReference type="Proteomes" id="UP000198816">
    <property type="component" value="Unassembled WGS sequence"/>
</dbReference>
<dbReference type="EMBL" id="FNNZ01000022">
    <property type="protein sequence ID" value="SDX36246.1"/>
    <property type="molecule type" value="Genomic_DNA"/>
</dbReference>
<comment type="similarity">
    <text evidence="1">Belongs to the membrane fusion protein (MFP) (TC 8.A.1) family.</text>
</comment>
<dbReference type="RefSeq" id="WP_093036132.1">
    <property type="nucleotide sequence ID" value="NZ_FNNZ01000022.1"/>
</dbReference>
<dbReference type="SUPFAM" id="SSF111369">
    <property type="entry name" value="HlyD-like secretion proteins"/>
    <property type="match status" value="1"/>
</dbReference>
<dbReference type="Pfam" id="PF25973">
    <property type="entry name" value="BSH_CzcB"/>
    <property type="match status" value="1"/>
</dbReference>
<feature type="domain" description="Multidrug resistance protein MdtA-like C-terminal permuted SH3" evidence="3">
    <location>
        <begin position="285"/>
        <end position="341"/>
    </location>
</feature>
<dbReference type="PANTHER" id="PTHR30469">
    <property type="entry name" value="MULTIDRUG RESISTANCE PROTEIN MDTA"/>
    <property type="match status" value="1"/>
</dbReference>
<gene>
    <name evidence="5" type="ORF">SAMN05421783_12268</name>
</gene>
<dbReference type="GO" id="GO:1990281">
    <property type="term" value="C:efflux pump complex"/>
    <property type="evidence" value="ECO:0007669"/>
    <property type="project" value="TreeGrafter"/>
</dbReference>
<dbReference type="OrthoDB" id="5696526at2"/>
<evidence type="ECO:0000313" key="5">
    <source>
        <dbReference type="EMBL" id="SDX36246.1"/>
    </source>
</evidence>
<dbReference type="Pfam" id="PF25967">
    <property type="entry name" value="RND-MFP_C"/>
    <property type="match status" value="1"/>
</dbReference>
<evidence type="ECO:0000313" key="6">
    <source>
        <dbReference type="Proteomes" id="UP000198816"/>
    </source>
</evidence>
<reference evidence="6" key="1">
    <citation type="submission" date="2016-10" db="EMBL/GenBank/DDBJ databases">
        <authorList>
            <person name="Varghese N."/>
            <person name="Submissions S."/>
        </authorList>
    </citation>
    <scope>NUCLEOTIDE SEQUENCE [LARGE SCALE GENOMIC DNA]</scope>
    <source>
        <strain evidence="6">DSM 217</strain>
    </source>
</reference>
<evidence type="ECO:0000256" key="2">
    <source>
        <dbReference type="SAM" id="Coils"/>
    </source>
</evidence>
<dbReference type="InterPro" id="IPR058647">
    <property type="entry name" value="BSH_CzcB-like"/>
</dbReference>
<dbReference type="InterPro" id="IPR058627">
    <property type="entry name" value="MdtA-like_C"/>
</dbReference>
<organism evidence="5 6">
    <name type="scientific">Thiocapsa roseopersicina</name>
    <dbReference type="NCBI Taxonomy" id="1058"/>
    <lineage>
        <taxon>Bacteria</taxon>
        <taxon>Pseudomonadati</taxon>
        <taxon>Pseudomonadota</taxon>
        <taxon>Gammaproteobacteria</taxon>
        <taxon>Chromatiales</taxon>
        <taxon>Chromatiaceae</taxon>
        <taxon>Thiocapsa</taxon>
    </lineage>
</organism>
<dbReference type="AlphaFoldDB" id="A0A1H3B2S0"/>